<reference evidence="5 6" key="1">
    <citation type="submission" date="2024-01" db="EMBL/GenBank/DDBJ databases">
        <title>Complete genome of Cladobotryum mycophilum ATHUM6906.</title>
        <authorList>
            <person name="Christinaki A.C."/>
            <person name="Myridakis A.I."/>
            <person name="Kouvelis V.N."/>
        </authorList>
    </citation>
    <scope>NUCLEOTIDE SEQUENCE [LARGE SCALE GENOMIC DNA]</scope>
    <source>
        <strain evidence="5 6">ATHUM6906</strain>
    </source>
</reference>
<organism evidence="5 6">
    <name type="scientific">Cladobotryum mycophilum</name>
    <dbReference type="NCBI Taxonomy" id="491253"/>
    <lineage>
        <taxon>Eukaryota</taxon>
        <taxon>Fungi</taxon>
        <taxon>Dikarya</taxon>
        <taxon>Ascomycota</taxon>
        <taxon>Pezizomycotina</taxon>
        <taxon>Sordariomycetes</taxon>
        <taxon>Hypocreomycetidae</taxon>
        <taxon>Hypocreales</taxon>
        <taxon>Hypocreaceae</taxon>
        <taxon>Cladobotryum</taxon>
    </lineage>
</organism>
<keyword evidence="6" id="KW-1185">Reference proteome</keyword>
<accession>A0ABR0S8Z4</accession>
<dbReference type="PRINTS" id="PR00081">
    <property type="entry name" value="GDHRDH"/>
</dbReference>
<evidence type="ECO:0000256" key="2">
    <source>
        <dbReference type="ARBA" id="ARBA00022857"/>
    </source>
</evidence>
<comment type="caution">
    <text evidence="5">The sequence shown here is derived from an EMBL/GenBank/DDBJ whole genome shotgun (WGS) entry which is preliminary data.</text>
</comment>
<dbReference type="PROSITE" id="PS00061">
    <property type="entry name" value="ADH_SHORT"/>
    <property type="match status" value="1"/>
</dbReference>
<dbReference type="SUPFAM" id="SSF51735">
    <property type="entry name" value="NAD(P)-binding Rossmann-fold domains"/>
    <property type="match status" value="1"/>
</dbReference>
<dbReference type="InterPro" id="IPR036291">
    <property type="entry name" value="NAD(P)-bd_dom_sf"/>
</dbReference>
<dbReference type="InterPro" id="IPR002347">
    <property type="entry name" value="SDR_fam"/>
</dbReference>
<name>A0ABR0S8Z4_9HYPO</name>
<evidence type="ECO:0000313" key="6">
    <source>
        <dbReference type="Proteomes" id="UP001338125"/>
    </source>
</evidence>
<dbReference type="PRINTS" id="PR00080">
    <property type="entry name" value="SDRFAMILY"/>
</dbReference>
<comment type="similarity">
    <text evidence="1 4">Belongs to the short-chain dehydrogenases/reductases (SDR) family.</text>
</comment>
<dbReference type="InterPro" id="IPR020904">
    <property type="entry name" value="Sc_DH/Rdtase_CS"/>
</dbReference>
<keyword evidence="2" id="KW-0521">NADP</keyword>
<dbReference type="Proteomes" id="UP001338125">
    <property type="component" value="Unassembled WGS sequence"/>
</dbReference>
<dbReference type="PANTHER" id="PTHR24321:SF8">
    <property type="entry name" value="ESTRADIOL 17-BETA-DEHYDROGENASE 8-RELATED"/>
    <property type="match status" value="1"/>
</dbReference>
<gene>
    <name evidence="5" type="ORF">PT974_10116</name>
</gene>
<evidence type="ECO:0000256" key="3">
    <source>
        <dbReference type="ARBA" id="ARBA00023002"/>
    </source>
</evidence>
<sequence>MSLQGKTALITGSAGGLGRTIADHLLSLGANLVICDINAARLSATQAELSVSHPDRTLFLEVNVADEESVKSLIAKSVEEFGQLDIVVNNAAIMDRFDPAGDCDLELWNRVLAVNLTGPFLVTKHAVPHMKSQAQARGGQGGGLIINIGSIASVHGLTAGVAYTASKHAILGLTKNTASFYAKDGVYSIALLLGGMANTNITDAFAENTNQDGFKLMGDTYPGVRMVPTEHVARYVAFLSEGDMGQAANGSCITLNSNWPAA</sequence>
<evidence type="ECO:0000256" key="4">
    <source>
        <dbReference type="RuleBase" id="RU000363"/>
    </source>
</evidence>
<keyword evidence="3" id="KW-0560">Oxidoreductase</keyword>
<dbReference type="PANTHER" id="PTHR24321">
    <property type="entry name" value="DEHYDROGENASES, SHORT CHAIN"/>
    <property type="match status" value="1"/>
</dbReference>
<evidence type="ECO:0000313" key="5">
    <source>
        <dbReference type="EMBL" id="KAK5988630.1"/>
    </source>
</evidence>
<dbReference type="CDD" id="cd05233">
    <property type="entry name" value="SDR_c"/>
    <property type="match status" value="1"/>
</dbReference>
<proteinExistence type="inferred from homology"/>
<protein>
    <submittedName>
        <fullName evidence="5">Short chain dehydrogenase/reductase dpchG</fullName>
    </submittedName>
</protein>
<dbReference type="Pfam" id="PF00106">
    <property type="entry name" value="adh_short"/>
    <property type="match status" value="1"/>
</dbReference>
<dbReference type="EMBL" id="JAVFKD010000015">
    <property type="protein sequence ID" value="KAK5988630.1"/>
    <property type="molecule type" value="Genomic_DNA"/>
</dbReference>
<dbReference type="Gene3D" id="3.40.50.720">
    <property type="entry name" value="NAD(P)-binding Rossmann-like Domain"/>
    <property type="match status" value="1"/>
</dbReference>
<evidence type="ECO:0000256" key="1">
    <source>
        <dbReference type="ARBA" id="ARBA00006484"/>
    </source>
</evidence>